<comment type="similarity">
    <text evidence="2">Belongs to the transketolase family.</text>
</comment>
<proteinExistence type="inferred from homology"/>
<dbReference type="Proteomes" id="UP000002027">
    <property type="component" value="Chromosome 1"/>
</dbReference>
<evidence type="ECO:0000313" key="5">
    <source>
        <dbReference type="EMBL" id="ACZ39194.1"/>
    </source>
</evidence>
<protein>
    <submittedName>
        <fullName evidence="5">Transketolase domain protein</fullName>
    </submittedName>
</protein>
<dbReference type="eggNOG" id="COG3959">
    <property type="taxonomic scope" value="Bacteria"/>
</dbReference>
<evidence type="ECO:0000256" key="2">
    <source>
        <dbReference type="ARBA" id="ARBA00007131"/>
    </source>
</evidence>
<keyword evidence="6" id="KW-1185">Reference proteome</keyword>
<evidence type="ECO:0000256" key="3">
    <source>
        <dbReference type="ARBA" id="ARBA00023052"/>
    </source>
</evidence>
<name>D1C4M7_SPHTD</name>
<comment type="cofactor">
    <cofactor evidence="1">
        <name>thiamine diphosphate</name>
        <dbReference type="ChEBI" id="CHEBI:58937"/>
    </cofactor>
</comment>
<dbReference type="RefSeq" id="WP_012872240.1">
    <property type="nucleotide sequence ID" value="NC_013523.1"/>
</dbReference>
<dbReference type="InterPro" id="IPR029061">
    <property type="entry name" value="THDP-binding"/>
</dbReference>
<sequence length="284" mass="30955">MGDQHASAQAQPAAANLDELRDLARRLRREVLIMTSEAGSGHPSSSFSAVEILTQLYFGGILRYNPQQPDWPDRDRFILSKGHAAPILYAVLAEAGYFPKDELKTLRRLGSPLEGHPNMRRLPGVEASTGSLGQGLSIGLGHALAARLDGRDYQVYVMLGDGEIQEGQVWEAAMAAAHQKVNNLIAIVDNNGYQQTSAVSQVTDPALYDDKWAAFGWKVLEIDGHDLGQVRDALIAARDEKSGPVVIIAHTVKGKGLKVFEEDFTWHGRALPKDKLAEALEELG</sequence>
<organism evidence="5 6">
    <name type="scientific">Sphaerobacter thermophilus (strain ATCC 49802 / DSM 20745 / KCCM 41009 / NCIMB 13125 / S 6022)</name>
    <dbReference type="NCBI Taxonomy" id="479434"/>
    <lineage>
        <taxon>Bacteria</taxon>
        <taxon>Pseudomonadati</taxon>
        <taxon>Thermomicrobiota</taxon>
        <taxon>Thermomicrobia</taxon>
        <taxon>Sphaerobacterales</taxon>
        <taxon>Sphaerobacterineae</taxon>
        <taxon>Sphaerobacteraceae</taxon>
        <taxon>Sphaerobacter</taxon>
    </lineage>
</organism>
<dbReference type="OrthoDB" id="8732661at2"/>
<dbReference type="AlphaFoldDB" id="D1C4M7"/>
<reference evidence="6" key="1">
    <citation type="submission" date="2009-11" db="EMBL/GenBank/DDBJ databases">
        <title>The complete chromosome 1 of Sphaerobacter thermophilus DSM 20745.</title>
        <authorList>
            <person name="Lucas S."/>
            <person name="Copeland A."/>
            <person name="Lapidus A."/>
            <person name="Glavina del Rio T."/>
            <person name="Dalin E."/>
            <person name="Tice H."/>
            <person name="Bruce D."/>
            <person name="Goodwin L."/>
            <person name="Pitluck S."/>
            <person name="Kyrpides N."/>
            <person name="Mavromatis K."/>
            <person name="Ivanova N."/>
            <person name="Mikhailova N."/>
            <person name="LaButti K.M."/>
            <person name="Clum A."/>
            <person name="Sun H.I."/>
            <person name="Brettin T."/>
            <person name="Detter J.C."/>
            <person name="Han C."/>
            <person name="Larimer F."/>
            <person name="Land M."/>
            <person name="Hauser L."/>
            <person name="Markowitz V."/>
            <person name="Cheng J.F."/>
            <person name="Hugenholtz P."/>
            <person name="Woyke T."/>
            <person name="Wu D."/>
            <person name="Steenblock K."/>
            <person name="Schneider S."/>
            <person name="Pukall R."/>
            <person name="Goeker M."/>
            <person name="Klenk H.P."/>
            <person name="Eisen J.A."/>
        </authorList>
    </citation>
    <scope>NUCLEOTIDE SEQUENCE [LARGE SCALE GENOMIC DNA]</scope>
    <source>
        <strain evidence="6">ATCC 49802 / DSM 20745 / S 6022</strain>
    </source>
</reference>
<dbReference type="InParanoid" id="D1C4M7"/>
<gene>
    <name evidence="5" type="ordered locus">Sthe_1760</name>
</gene>
<evidence type="ECO:0000259" key="4">
    <source>
        <dbReference type="Pfam" id="PF00456"/>
    </source>
</evidence>
<dbReference type="InterPro" id="IPR005474">
    <property type="entry name" value="Transketolase_N"/>
</dbReference>
<evidence type="ECO:0000256" key="1">
    <source>
        <dbReference type="ARBA" id="ARBA00001964"/>
    </source>
</evidence>
<dbReference type="Pfam" id="PF00456">
    <property type="entry name" value="Transketolase_N"/>
    <property type="match status" value="1"/>
</dbReference>
<keyword evidence="3" id="KW-0786">Thiamine pyrophosphate</keyword>
<dbReference type="SUPFAM" id="SSF52518">
    <property type="entry name" value="Thiamin diphosphate-binding fold (THDP-binding)"/>
    <property type="match status" value="1"/>
</dbReference>
<dbReference type="STRING" id="479434.Sthe_1760"/>
<dbReference type="EMBL" id="CP001823">
    <property type="protein sequence ID" value="ACZ39194.1"/>
    <property type="molecule type" value="Genomic_DNA"/>
</dbReference>
<dbReference type="PANTHER" id="PTHR47514:SF1">
    <property type="entry name" value="TRANSKETOLASE N-TERMINAL SECTION-RELATED"/>
    <property type="match status" value="1"/>
</dbReference>
<evidence type="ECO:0000313" key="6">
    <source>
        <dbReference type="Proteomes" id="UP000002027"/>
    </source>
</evidence>
<reference evidence="5 6" key="2">
    <citation type="journal article" date="2010" name="Stand. Genomic Sci.">
        <title>Complete genome sequence of Desulfohalobium retbaense type strain (HR(100)).</title>
        <authorList>
            <person name="Spring S."/>
            <person name="Nolan M."/>
            <person name="Lapidus A."/>
            <person name="Glavina Del Rio T."/>
            <person name="Copeland A."/>
            <person name="Tice H."/>
            <person name="Cheng J.F."/>
            <person name="Lucas S."/>
            <person name="Land M."/>
            <person name="Chen F."/>
            <person name="Bruce D."/>
            <person name="Goodwin L."/>
            <person name="Pitluck S."/>
            <person name="Ivanova N."/>
            <person name="Mavromatis K."/>
            <person name="Mikhailova N."/>
            <person name="Pati A."/>
            <person name="Chen A."/>
            <person name="Palaniappan K."/>
            <person name="Hauser L."/>
            <person name="Chang Y.J."/>
            <person name="Jeffries C.D."/>
            <person name="Munk C."/>
            <person name="Kiss H."/>
            <person name="Chain P."/>
            <person name="Han C."/>
            <person name="Brettin T."/>
            <person name="Detter J.C."/>
            <person name="Schuler E."/>
            <person name="Goker M."/>
            <person name="Rohde M."/>
            <person name="Bristow J."/>
            <person name="Eisen J.A."/>
            <person name="Markowitz V."/>
            <person name="Hugenholtz P."/>
            <person name="Kyrpides N.C."/>
            <person name="Klenk H.P."/>
        </authorList>
    </citation>
    <scope>NUCLEOTIDE SEQUENCE [LARGE SCALE GENOMIC DNA]</scope>
    <source>
        <strain evidence="6">ATCC 49802 / DSM 20745 / S 6022</strain>
    </source>
</reference>
<dbReference type="HOGENOM" id="CLU_009227_4_1_0"/>
<dbReference type="PANTHER" id="PTHR47514">
    <property type="entry name" value="TRANSKETOLASE N-TERMINAL SECTION-RELATED"/>
    <property type="match status" value="1"/>
</dbReference>
<accession>D1C4M7</accession>
<dbReference type="KEGG" id="sti:Sthe_1760"/>
<feature type="domain" description="Transketolase N-terminal" evidence="4">
    <location>
        <begin position="34"/>
        <end position="284"/>
    </location>
</feature>
<dbReference type="Gene3D" id="3.40.50.970">
    <property type="match status" value="1"/>
</dbReference>
<dbReference type="CDD" id="cd02012">
    <property type="entry name" value="TPP_TK"/>
    <property type="match status" value="1"/>
</dbReference>